<accession>A0A918W9Y5</accession>
<feature type="region of interest" description="Disordered" evidence="1">
    <location>
        <begin position="72"/>
        <end position="124"/>
    </location>
</feature>
<reference evidence="2" key="1">
    <citation type="journal article" date="2014" name="Int. J. Syst. Evol. Microbiol.">
        <title>Complete genome sequence of Corynebacterium casei LMG S-19264T (=DSM 44701T), isolated from a smear-ripened cheese.</title>
        <authorList>
            <consortium name="US DOE Joint Genome Institute (JGI-PGF)"/>
            <person name="Walter F."/>
            <person name="Albersmeier A."/>
            <person name="Kalinowski J."/>
            <person name="Ruckert C."/>
        </authorList>
    </citation>
    <scope>NUCLEOTIDE SEQUENCE</scope>
    <source>
        <strain evidence="2">JCM 4518</strain>
    </source>
</reference>
<gene>
    <name evidence="2" type="ORF">GCM10010305_41470</name>
</gene>
<organism evidence="2 3">
    <name type="scientific">Streptomyces termitum</name>
    <dbReference type="NCBI Taxonomy" id="67368"/>
    <lineage>
        <taxon>Bacteria</taxon>
        <taxon>Bacillati</taxon>
        <taxon>Actinomycetota</taxon>
        <taxon>Actinomycetes</taxon>
        <taxon>Kitasatosporales</taxon>
        <taxon>Streptomycetaceae</taxon>
        <taxon>Streptomyces</taxon>
    </lineage>
</organism>
<evidence type="ECO:0000313" key="3">
    <source>
        <dbReference type="Proteomes" id="UP000644020"/>
    </source>
</evidence>
<feature type="region of interest" description="Disordered" evidence="1">
    <location>
        <begin position="1"/>
        <end position="51"/>
    </location>
</feature>
<feature type="compositionally biased region" description="Basic and acidic residues" evidence="1">
    <location>
        <begin position="80"/>
        <end position="91"/>
    </location>
</feature>
<feature type="compositionally biased region" description="Gly residues" evidence="1">
    <location>
        <begin position="106"/>
        <end position="118"/>
    </location>
</feature>
<dbReference type="EMBL" id="BMUL01000010">
    <property type="protein sequence ID" value="GHA93405.1"/>
    <property type="molecule type" value="Genomic_DNA"/>
</dbReference>
<reference evidence="2" key="2">
    <citation type="submission" date="2020-09" db="EMBL/GenBank/DDBJ databases">
        <authorList>
            <person name="Sun Q."/>
            <person name="Ohkuma M."/>
        </authorList>
    </citation>
    <scope>NUCLEOTIDE SEQUENCE</scope>
    <source>
        <strain evidence="2">JCM 4518</strain>
    </source>
</reference>
<name>A0A918W9Y5_9ACTN</name>
<evidence type="ECO:0000256" key="1">
    <source>
        <dbReference type="SAM" id="MobiDB-lite"/>
    </source>
</evidence>
<comment type="caution">
    <text evidence="2">The sequence shown here is derived from an EMBL/GenBank/DDBJ whole genome shotgun (WGS) entry which is preliminary data.</text>
</comment>
<sequence length="124" mass="12823">MDCSRRAVAGTKNDPSIPAPAGNPVKSGESPEGVRRGGPTGCTDAPPAGAVTRRLTATARLLRRVPAALRPRLPPRRIPRAVERLGPDTRPDPYTLSEAASILDGPGSGHGSDGGDGTRWGRAD</sequence>
<evidence type="ECO:0000313" key="2">
    <source>
        <dbReference type="EMBL" id="GHA93405.1"/>
    </source>
</evidence>
<protein>
    <submittedName>
        <fullName evidence="2">Uncharacterized protein</fullName>
    </submittedName>
</protein>
<dbReference type="AlphaFoldDB" id="A0A918W9Y5"/>
<keyword evidence="3" id="KW-1185">Reference proteome</keyword>
<dbReference type="Proteomes" id="UP000644020">
    <property type="component" value="Unassembled WGS sequence"/>
</dbReference>
<proteinExistence type="predicted"/>